<protein>
    <recommendedName>
        <fullName evidence="1">DCN1-like protein</fullName>
    </recommendedName>
    <alternativeName>
        <fullName evidence="1">Defective in cullin neddylation protein 1-like protein</fullName>
    </alternativeName>
</protein>
<dbReference type="Proteomes" id="UP000694395">
    <property type="component" value="Chromosome 3"/>
</dbReference>
<dbReference type="GeneTree" id="ENSGT00940000157453"/>
<dbReference type="PROSITE" id="PS51229">
    <property type="entry name" value="DCUN1"/>
    <property type="match status" value="1"/>
</dbReference>
<dbReference type="InterPro" id="IPR014764">
    <property type="entry name" value="DCN-prot"/>
</dbReference>
<dbReference type="GO" id="GO:0045116">
    <property type="term" value="P:protein neddylation"/>
    <property type="evidence" value="ECO:0007669"/>
    <property type="project" value="TreeGrafter"/>
</dbReference>
<dbReference type="PANTHER" id="PTHR12281">
    <property type="entry name" value="RP42 RELATED"/>
    <property type="match status" value="1"/>
</dbReference>
<dbReference type="GO" id="GO:0031624">
    <property type="term" value="F:ubiquitin conjugating enzyme binding"/>
    <property type="evidence" value="ECO:0007669"/>
    <property type="project" value="TreeGrafter"/>
</dbReference>
<dbReference type="PANTHER" id="PTHR12281:SF16">
    <property type="entry name" value="DCN1-LIKE PROTEIN 2"/>
    <property type="match status" value="1"/>
</dbReference>
<evidence type="ECO:0000313" key="3">
    <source>
        <dbReference type="Ensembl" id="ENSOMYP00000014835.2"/>
    </source>
</evidence>
<proteinExistence type="predicted"/>
<dbReference type="Gene3D" id="1.10.238.200">
    <property type="entry name" value="Cullin, PONY binding domain"/>
    <property type="match status" value="1"/>
</dbReference>
<dbReference type="AlphaFoldDB" id="A0A8C7P007"/>
<name>A0A8C7P007_ONCMY</name>
<accession>A0A8C7P007</accession>
<dbReference type="GO" id="GO:0032182">
    <property type="term" value="F:ubiquitin-like protein binding"/>
    <property type="evidence" value="ECO:0007669"/>
    <property type="project" value="TreeGrafter"/>
</dbReference>
<dbReference type="InterPro" id="IPR042460">
    <property type="entry name" value="DCN1-like_PONY"/>
</dbReference>
<keyword evidence="4" id="KW-1185">Reference proteome</keyword>
<evidence type="ECO:0000313" key="4">
    <source>
        <dbReference type="Proteomes" id="UP000694395"/>
    </source>
</evidence>
<evidence type="ECO:0000259" key="2">
    <source>
        <dbReference type="PROSITE" id="PS51229"/>
    </source>
</evidence>
<dbReference type="FunFam" id="1.10.238.200:FF:000001">
    <property type="entry name" value="DCN1-like protein"/>
    <property type="match status" value="1"/>
</dbReference>
<reference evidence="3" key="3">
    <citation type="submission" date="2025-09" db="UniProtKB">
        <authorList>
            <consortium name="Ensembl"/>
        </authorList>
    </citation>
    <scope>IDENTIFICATION</scope>
</reference>
<sequence length="130" mass="15175">IPEKLKALLPRLEQELKDSVKFKDFYQFTFNFAKNPRTLLTSKGDLEMAVAYWNLVLTDHFKFLGLWNSFLLEHHKRSSPKDTWNLLLDFGNIIVLMSCKLDESGAWPVLIDDFVEFTGPIVTESKRKTH</sequence>
<dbReference type="GO" id="GO:0000151">
    <property type="term" value="C:ubiquitin ligase complex"/>
    <property type="evidence" value="ECO:0007669"/>
    <property type="project" value="TreeGrafter"/>
</dbReference>
<gene>
    <name evidence="3" type="primary">DCUN1D2</name>
</gene>
<organism evidence="3 4">
    <name type="scientific">Oncorhynchus mykiss</name>
    <name type="common">Rainbow trout</name>
    <name type="synonym">Salmo gairdneri</name>
    <dbReference type="NCBI Taxonomy" id="8022"/>
    <lineage>
        <taxon>Eukaryota</taxon>
        <taxon>Metazoa</taxon>
        <taxon>Chordata</taxon>
        <taxon>Craniata</taxon>
        <taxon>Vertebrata</taxon>
        <taxon>Euteleostomi</taxon>
        <taxon>Actinopterygii</taxon>
        <taxon>Neopterygii</taxon>
        <taxon>Teleostei</taxon>
        <taxon>Protacanthopterygii</taxon>
        <taxon>Salmoniformes</taxon>
        <taxon>Salmonidae</taxon>
        <taxon>Salmoninae</taxon>
        <taxon>Oncorhynchus</taxon>
    </lineage>
</organism>
<reference evidence="3" key="2">
    <citation type="submission" date="2025-08" db="UniProtKB">
        <authorList>
            <consortium name="Ensembl"/>
        </authorList>
    </citation>
    <scope>IDENTIFICATION</scope>
</reference>
<feature type="domain" description="DCUN1" evidence="2">
    <location>
        <begin position="1"/>
        <end position="119"/>
    </location>
</feature>
<dbReference type="InterPro" id="IPR005176">
    <property type="entry name" value="PONY_dom"/>
</dbReference>
<reference evidence="3" key="1">
    <citation type="submission" date="2020-07" db="EMBL/GenBank/DDBJ databases">
        <title>A long reads based de novo assembly of the rainbow trout Arlee double haploid line genome.</title>
        <authorList>
            <person name="Gao G."/>
            <person name="Palti Y."/>
        </authorList>
    </citation>
    <scope>NUCLEOTIDE SEQUENCE [LARGE SCALE GENOMIC DNA]</scope>
</reference>
<dbReference type="Pfam" id="PF03556">
    <property type="entry name" value="Cullin_binding"/>
    <property type="match status" value="1"/>
</dbReference>
<dbReference type="Ensembl" id="ENSOMYT00000016397.2">
    <property type="protein sequence ID" value="ENSOMYP00000014835.2"/>
    <property type="gene ID" value="ENSOMYG00000007359.2"/>
</dbReference>
<dbReference type="GO" id="GO:0097602">
    <property type="term" value="F:cullin family protein binding"/>
    <property type="evidence" value="ECO:0007669"/>
    <property type="project" value="TreeGrafter"/>
</dbReference>
<evidence type="ECO:0000256" key="1">
    <source>
        <dbReference type="RuleBase" id="RU363131"/>
    </source>
</evidence>